<proteinExistence type="predicted"/>
<gene>
    <name evidence="1" type="ORF">GCM10023195_86680</name>
</gene>
<keyword evidence="2" id="KW-1185">Reference proteome</keyword>
<sequence length="78" mass="8297">MKFLGVAKYVHARAWRIVPALAPLIGACIPTTVAITIPTTGDQACLTPDGEVDRPRLPGVMQSPVRRIVELSGLAESC</sequence>
<comment type="caution">
    <text evidence="1">The sequence shown here is derived from an EMBL/GenBank/DDBJ whole genome shotgun (WGS) entry which is preliminary data.</text>
</comment>
<dbReference type="Proteomes" id="UP001500212">
    <property type="component" value="Unassembled WGS sequence"/>
</dbReference>
<evidence type="ECO:0000313" key="2">
    <source>
        <dbReference type="Proteomes" id="UP001500212"/>
    </source>
</evidence>
<protein>
    <submittedName>
        <fullName evidence="1">Uncharacterized protein</fullName>
    </submittedName>
</protein>
<organism evidence="1 2">
    <name type="scientific">Actinoallomurus liliacearum</name>
    <dbReference type="NCBI Taxonomy" id="1080073"/>
    <lineage>
        <taxon>Bacteria</taxon>
        <taxon>Bacillati</taxon>
        <taxon>Actinomycetota</taxon>
        <taxon>Actinomycetes</taxon>
        <taxon>Streptosporangiales</taxon>
        <taxon>Thermomonosporaceae</taxon>
        <taxon>Actinoallomurus</taxon>
    </lineage>
</organism>
<evidence type="ECO:0000313" key="1">
    <source>
        <dbReference type="EMBL" id="GAA4619195.1"/>
    </source>
</evidence>
<dbReference type="PROSITE" id="PS51257">
    <property type="entry name" value="PROKAR_LIPOPROTEIN"/>
    <property type="match status" value="1"/>
</dbReference>
<dbReference type="EMBL" id="BAABHJ010000040">
    <property type="protein sequence ID" value="GAA4619195.1"/>
    <property type="molecule type" value="Genomic_DNA"/>
</dbReference>
<accession>A0ABP8U0C3</accession>
<reference evidence="2" key="1">
    <citation type="journal article" date="2019" name="Int. J. Syst. Evol. Microbiol.">
        <title>The Global Catalogue of Microorganisms (GCM) 10K type strain sequencing project: providing services to taxonomists for standard genome sequencing and annotation.</title>
        <authorList>
            <consortium name="The Broad Institute Genomics Platform"/>
            <consortium name="The Broad Institute Genome Sequencing Center for Infectious Disease"/>
            <person name="Wu L."/>
            <person name="Ma J."/>
        </authorList>
    </citation>
    <scope>NUCLEOTIDE SEQUENCE [LARGE SCALE GENOMIC DNA]</scope>
    <source>
        <strain evidence="2">JCM 17938</strain>
    </source>
</reference>
<name>A0ABP8U0C3_9ACTN</name>